<dbReference type="InterPro" id="IPR000566">
    <property type="entry name" value="Lipocln_cytosolic_FA-bd_dom"/>
</dbReference>
<keyword evidence="3" id="KW-1185">Reference proteome</keyword>
<evidence type="ECO:0000259" key="1">
    <source>
        <dbReference type="Pfam" id="PF08212"/>
    </source>
</evidence>
<protein>
    <recommendedName>
        <fullName evidence="1">Lipocalin/cytosolic fatty-acid binding domain-containing protein</fullName>
    </recommendedName>
</protein>
<evidence type="ECO:0000313" key="2">
    <source>
        <dbReference type="EMBL" id="KAK2075036.1"/>
    </source>
</evidence>
<dbReference type="Gene3D" id="2.40.128.20">
    <property type="match status" value="1"/>
</dbReference>
<dbReference type="EMBL" id="JAQQPM010000009">
    <property type="protein sequence ID" value="KAK2075036.1"/>
    <property type="molecule type" value="Genomic_DNA"/>
</dbReference>
<gene>
    <name evidence="2" type="ORF">P8C59_009195</name>
</gene>
<dbReference type="Pfam" id="PF08212">
    <property type="entry name" value="Lipocalin_2"/>
    <property type="match status" value="1"/>
</dbReference>
<dbReference type="InterPro" id="IPR012674">
    <property type="entry name" value="Calycin"/>
</dbReference>
<reference evidence="2" key="1">
    <citation type="journal article" date="2023" name="Mol. Plant Microbe Interact.">
        <title>Elucidating the Obligate Nature and Biological Capacity of an Invasive Fungal Corn Pathogen.</title>
        <authorList>
            <person name="MacCready J.S."/>
            <person name="Roggenkamp E.M."/>
            <person name="Gdanetz K."/>
            <person name="Chilvers M.I."/>
        </authorList>
    </citation>
    <scope>NUCLEOTIDE SEQUENCE</scope>
    <source>
        <strain evidence="2">PM02</strain>
    </source>
</reference>
<name>A0AAD9IC04_9PEZI</name>
<accession>A0AAD9IC04</accession>
<feature type="domain" description="Lipocalin/cytosolic fatty-acid binding" evidence="1">
    <location>
        <begin position="62"/>
        <end position="209"/>
    </location>
</feature>
<dbReference type="Proteomes" id="UP001217918">
    <property type="component" value="Unassembled WGS sequence"/>
</dbReference>
<comment type="caution">
    <text evidence="2">The sequence shown here is derived from an EMBL/GenBank/DDBJ whole genome shotgun (WGS) entry which is preliminary data.</text>
</comment>
<dbReference type="SUPFAM" id="SSF50814">
    <property type="entry name" value="Lipocalins"/>
    <property type="match status" value="1"/>
</dbReference>
<sequence length="214" mass="23036">MEPKAGGVNQGHHNKLWIPRTDTAHCALASINSQACLSCFVTSNLLSDGSCFYPIPDSDFPDLIHFVGRWFQVAATVDPSSPPDTCKYADINMNTTDNSLLVTSVCQRGGNQLVEHGTAEPAPSQFGSAGAFILRFVGVEVPGQNCPGPNYVVQSFDADAGWAIVQTPSFASMQLLSRQPVRSDRDIQRWLKKAGNLGANLSTVAQTPQKNCPQ</sequence>
<organism evidence="2 3">
    <name type="scientific">Phyllachora maydis</name>
    <dbReference type="NCBI Taxonomy" id="1825666"/>
    <lineage>
        <taxon>Eukaryota</taxon>
        <taxon>Fungi</taxon>
        <taxon>Dikarya</taxon>
        <taxon>Ascomycota</taxon>
        <taxon>Pezizomycotina</taxon>
        <taxon>Sordariomycetes</taxon>
        <taxon>Sordariomycetidae</taxon>
        <taxon>Phyllachorales</taxon>
        <taxon>Phyllachoraceae</taxon>
        <taxon>Phyllachora</taxon>
    </lineage>
</organism>
<proteinExistence type="predicted"/>
<evidence type="ECO:0000313" key="3">
    <source>
        <dbReference type="Proteomes" id="UP001217918"/>
    </source>
</evidence>
<dbReference type="AlphaFoldDB" id="A0AAD9IC04"/>